<feature type="region of interest" description="Disordered" evidence="1">
    <location>
        <begin position="1"/>
        <end position="68"/>
    </location>
</feature>
<evidence type="ECO:0008006" key="4">
    <source>
        <dbReference type="Google" id="ProtNLM"/>
    </source>
</evidence>
<dbReference type="EMBL" id="JAUCMX010000002">
    <property type="protein sequence ID" value="KAK3554729.1"/>
    <property type="molecule type" value="Genomic_DNA"/>
</dbReference>
<feature type="compositionally biased region" description="Low complexity" evidence="1">
    <location>
        <begin position="58"/>
        <end position="68"/>
    </location>
</feature>
<evidence type="ECO:0000256" key="1">
    <source>
        <dbReference type="SAM" id="MobiDB-lite"/>
    </source>
</evidence>
<sequence length="262" mass="28012">MSITTPTTEIPTSTFITTQATTTTAEEKNPTTISKTAPSTVKGETTFSVSSANPPVTTDPTSQTTTNEETAFINTSNEAERTPVLFSTAAPISTKSHPTNTATSKPTATLSDITGSAVVQTRIVFSSSSPVPNESLVLSVTQTLLSARLTNLTDSVKVLNFTYEKISDTSYAVNFTFNISNLSMTQNPDLRNDTYSQVETIINNALNTLLNEAGAEPFEAQSSFFTSSGNQVNGNMTYHFQDGDTKTPAAFLNELKAQSTPM</sequence>
<dbReference type="AlphaFoldDB" id="A0AAE0RGU0"/>
<proteinExistence type="predicted"/>
<feature type="compositionally biased region" description="Low complexity" evidence="1">
    <location>
        <begin position="1"/>
        <end position="24"/>
    </location>
</feature>
<evidence type="ECO:0000313" key="2">
    <source>
        <dbReference type="EMBL" id="KAK3554729.1"/>
    </source>
</evidence>
<dbReference type="Proteomes" id="UP001274896">
    <property type="component" value="Unassembled WGS sequence"/>
</dbReference>
<keyword evidence="3" id="KW-1185">Reference proteome</keyword>
<gene>
    <name evidence="2" type="ORF">QTP70_033147</name>
</gene>
<protein>
    <recommendedName>
        <fullName evidence="4">SEA domain-containing protein</fullName>
    </recommendedName>
</protein>
<name>A0AAE0RGU0_9TELE</name>
<reference evidence="2" key="1">
    <citation type="submission" date="2023-06" db="EMBL/GenBank/DDBJ databases">
        <title>Male Hemibagrus guttatus genome.</title>
        <authorList>
            <person name="Bian C."/>
        </authorList>
    </citation>
    <scope>NUCLEOTIDE SEQUENCE</scope>
    <source>
        <strain evidence="2">Male_cb2023</strain>
        <tissue evidence="2">Muscle</tissue>
    </source>
</reference>
<comment type="caution">
    <text evidence="2">The sequence shown here is derived from an EMBL/GenBank/DDBJ whole genome shotgun (WGS) entry which is preliminary data.</text>
</comment>
<accession>A0AAE0RGU0</accession>
<feature type="compositionally biased region" description="Polar residues" evidence="1">
    <location>
        <begin position="30"/>
        <end position="56"/>
    </location>
</feature>
<evidence type="ECO:0000313" key="3">
    <source>
        <dbReference type="Proteomes" id="UP001274896"/>
    </source>
</evidence>
<organism evidence="2 3">
    <name type="scientific">Hemibagrus guttatus</name>
    <dbReference type="NCBI Taxonomy" id="175788"/>
    <lineage>
        <taxon>Eukaryota</taxon>
        <taxon>Metazoa</taxon>
        <taxon>Chordata</taxon>
        <taxon>Craniata</taxon>
        <taxon>Vertebrata</taxon>
        <taxon>Euteleostomi</taxon>
        <taxon>Actinopterygii</taxon>
        <taxon>Neopterygii</taxon>
        <taxon>Teleostei</taxon>
        <taxon>Ostariophysi</taxon>
        <taxon>Siluriformes</taxon>
        <taxon>Bagridae</taxon>
        <taxon>Hemibagrus</taxon>
    </lineage>
</organism>